<dbReference type="AlphaFoldDB" id="A0A1G6QIU2"/>
<dbReference type="Pfam" id="PF01904">
    <property type="entry name" value="DUF72"/>
    <property type="match status" value="1"/>
</dbReference>
<evidence type="ECO:0000313" key="1">
    <source>
        <dbReference type="EMBL" id="SDC92243.1"/>
    </source>
</evidence>
<sequence>MTQSAGSANPIQIGVCGWGDHDLYPPGTASKDKLNLYAGHFPVVEVDSTYHAIQPRERMARWVEATPASFRFVVKAYREMTGHGRREGAPVRSMKEILRDFVESVTPMAEAGKLTAVLFQFPPWYDCTQKHVRYIRSCRQAIPDLPLAVEFRNRTWFEPRYREGSLRFLEEEKLIHVVCDEPQAGMGSVPAVPVVTHPEQSLIRFHGRNTSGWRKVGRSNAHWRDVRYAYRYSEEELTEWVERVRQMKRSAKQITLLFNNNSRGDAADNAKQMARLLGVESTGLAPRQMEMF</sequence>
<proteinExistence type="predicted"/>
<dbReference type="InterPro" id="IPR036520">
    <property type="entry name" value="UPF0759_sf"/>
</dbReference>
<dbReference type="EMBL" id="FMZA01000022">
    <property type="protein sequence ID" value="SDC92243.1"/>
    <property type="molecule type" value="Genomic_DNA"/>
</dbReference>
<reference evidence="1 2" key="1">
    <citation type="submission" date="2016-10" db="EMBL/GenBank/DDBJ databases">
        <authorList>
            <person name="de Groot N.N."/>
        </authorList>
    </citation>
    <scope>NUCLEOTIDE SEQUENCE [LARGE SCALE GENOMIC DNA]</scope>
    <source>
        <strain evidence="1 2">DSM 45514</strain>
    </source>
</reference>
<evidence type="ECO:0000313" key="2">
    <source>
        <dbReference type="Proteomes" id="UP000199387"/>
    </source>
</evidence>
<dbReference type="Proteomes" id="UP000199387">
    <property type="component" value="Unassembled WGS sequence"/>
</dbReference>
<gene>
    <name evidence="1" type="ORF">SAMN04488112_1225</name>
</gene>
<keyword evidence="2" id="KW-1185">Reference proteome</keyword>
<accession>A0A1G6QIU2</accession>
<name>A0A1G6QIU2_9BACL</name>
<dbReference type="InterPro" id="IPR002763">
    <property type="entry name" value="DUF72"/>
</dbReference>
<dbReference type="STRING" id="1236220.SAMN04488112_1225"/>
<dbReference type="RefSeq" id="WP_245662284.1">
    <property type="nucleotide sequence ID" value="NZ_FMZA01000022.1"/>
</dbReference>
<dbReference type="Gene3D" id="3.20.20.410">
    <property type="entry name" value="Protein of unknown function UPF0759"/>
    <property type="match status" value="1"/>
</dbReference>
<dbReference type="PANTHER" id="PTHR30348:SF13">
    <property type="entry name" value="UPF0759 PROTEIN YUNF"/>
    <property type="match status" value="1"/>
</dbReference>
<organism evidence="1 2">
    <name type="scientific">Melghirimyces thermohalophilus</name>
    <dbReference type="NCBI Taxonomy" id="1236220"/>
    <lineage>
        <taxon>Bacteria</taxon>
        <taxon>Bacillati</taxon>
        <taxon>Bacillota</taxon>
        <taxon>Bacilli</taxon>
        <taxon>Bacillales</taxon>
        <taxon>Thermoactinomycetaceae</taxon>
        <taxon>Melghirimyces</taxon>
    </lineage>
</organism>
<dbReference type="SUPFAM" id="SSF117396">
    <property type="entry name" value="TM1631-like"/>
    <property type="match status" value="1"/>
</dbReference>
<protein>
    <submittedName>
        <fullName evidence="1">Uncharacterized conserved protein YecE, DUF72 family</fullName>
    </submittedName>
</protein>
<dbReference type="PANTHER" id="PTHR30348">
    <property type="entry name" value="UNCHARACTERIZED PROTEIN YECE"/>
    <property type="match status" value="1"/>
</dbReference>